<dbReference type="InterPro" id="IPR038071">
    <property type="entry name" value="UROD/MetE-like_sf"/>
</dbReference>
<evidence type="ECO:0000313" key="4">
    <source>
        <dbReference type="EMBL" id="RGZ99287.1"/>
    </source>
</evidence>
<dbReference type="InterPro" id="IPR000257">
    <property type="entry name" value="Uroporphyrinogen_deCOase"/>
</dbReference>
<sequence>MVKRQYTNKELIFSALNNERINAVPKFFMGTAFLAQQAGVSSKHFEEDQELYVQTNIEFSKKYGTTMYDAGFYADVKEQISDMKIESVIQSIDEIDKLECYSIEKSKALDNIAKKIYMYKKNDSSTPIYVGVRNTPMLVAELLGVASFYKKLVRDKRLIEETSKALEPILFEGLTKIAEAGCDIVWIPMPTISGTCISKKSYVESCHVYSTRFIEKIHQLGMKAIIHTCGKWNDRFDVVMQERPDAIHLSETNMSEFASKYGEQVCMMGNISVLNTLLYGEPEDVYRESYQSCMEAGRYGNYIVAPDCGVPANVKEKNIEEMFRASEVAARALYS</sequence>
<evidence type="ECO:0000313" key="2">
    <source>
        <dbReference type="EMBL" id="RGK49486.1"/>
    </source>
</evidence>
<gene>
    <name evidence="5" type="ORF">DW658_02780</name>
    <name evidence="4" type="ORF">DW957_09510</name>
    <name evidence="3" type="ORF">DWY33_00235</name>
    <name evidence="2" type="ORF">DXD10_04940</name>
</gene>
<dbReference type="EMBL" id="QRUK01000001">
    <property type="protein sequence ID" value="RGR61517.1"/>
    <property type="molecule type" value="Genomic_DNA"/>
</dbReference>
<evidence type="ECO:0000313" key="7">
    <source>
        <dbReference type="Proteomes" id="UP000283652"/>
    </source>
</evidence>
<evidence type="ECO:0000313" key="9">
    <source>
        <dbReference type="Proteomes" id="UP000285666"/>
    </source>
</evidence>
<dbReference type="SUPFAM" id="SSF51726">
    <property type="entry name" value="UROD/MetE-like"/>
    <property type="match status" value="1"/>
</dbReference>
<feature type="domain" description="Uroporphyrinogen decarboxylase (URO-D)" evidence="1">
    <location>
        <begin position="8"/>
        <end position="325"/>
    </location>
</feature>
<dbReference type="EMBL" id="QSQQ01000004">
    <property type="protein sequence ID" value="RGK49486.1"/>
    <property type="molecule type" value="Genomic_DNA"/>
</dbReference>
<dbReference type="GO" id="GO:0004853">
    <property type="term" value="F:uroporphyrinogen decarboxylase activity"/>
    <property type="evidence" value="ECO:0007669"/>
    <property type="project" value="InterPro"/>
</dbReference>
<dbReference type="Pfam" id="PF01208">
    <property type="entry name" value="URO-D"/>
    <property type="match status" value="1"/>
</dbReference>
<dbReference type="EMBL" id="QSEW01000010">
    <property type="protein sequence ID" value="RGZ99287.1"/>
    <property type="molecule type" value="Genomic_DNA"/>
</dbReference>
<organism evidence="2 6">
    <name type="scientific">Dorea formicigenerans</name>
    <dbReference type="NCBI Taxonomy" id="39486"/>
    <lineage>
        <taxon>Bacteria</taxon>
        <taxon>Bacillati</taxon>
        <taxon>Bacillota</taxon>
        <taxon>Clostridia</taxon>
        <taxon>Lachnospirales</taxon>
        <taxon>Lachnospiraceae</taxon>
        <taxon>Dorea</taxon>
    </lineage>
</organism>
<protein>
    <recommendedName>
        <fullName evidence="1">Uroporphyrinogen decarboxylase (URO-D) domain-containing protein</fullName>
    </recommendedName>
</protein>
<reference evidence="6 7" key="1">
    <citation type="submission" date="2018-08" db="EMBL/GenBank/DDBJ databases">
        <title>A genome reference for cultivated species of the human gut microbiota.</title>
        <authorList>
            <person name="Zou Y."/>
            <person name="Xue W."/>
            <person name="Luo G."/>
        </authorList>
    </citation>
    <scope>NUCLEOTIDE SEQUENCE [LARGE SCALE GENOMIC DNA]</scope>
    <source>
        <strain evidence="3 7">AF25-11</strain>
        <strain evidence="5 9">AM23-7AC</strain>
        <strain evidence="4 8">AM46-16</strain>
        <strain evidence="2 6">TF11-11</strain>
    </source>
</reference>
<evidence type="ECO:0000313" key="3">
    <source>
        <dbReference type="EMBL" id="RGR61517.1"/>
    </source>
</evidence>
<evidence type="ECO:0000313" key="5">
    <source>
        <dbReference type="EMBL" id="RHF80338.1"/>
    </source>
</evidence>
<dbReference type="InterPro" id="IPR052024">
    <property type="entry name" value="Methanogen_methyltrans"/>
</dbReference>
<dbReference type="EMBL" id="QRHN01000002">
    <property type="protein sequence ID" value="RHF80338.1"/>
    <property type="molecule type" value="Genomic_DNA"/>
</dbReference>
<evidence type="ECO:0000259" key="1">
    <source>
        <dbReference type="Pfam" id="PF01208"/>
    </source>
</evidence>
<evidence type="ECO:0000313" key="6">
    <source>
        <dbReference type="Proteomes" id="UP000261208"/>
    </source>
</evidence>
<dbReference type="Proteomes" id="UP000284962">
    <property type="component" value="Unassembled WGS sequence"/>
</dbReference>
<dbReference type="PANTHER" id="PTHR47099:SF1">
    <property type="entry name" value="METHYLCOBAMIDE:COM METHYLTRANSFERASE MTBA"/>
    <property type="match status" value="1"/>
</dbReference>
<dbReference type="Proteomes" id="UP000285666">
    <property type="component" value="Unassembled WGS sequence"/>
</dbReference>
<dbReference type="Gene3D" id="3.20.20.210">
    <property type="match status" value="1"/>
</dbReference>
<proteinExistence type="predicted"/>
<comment type="caution">
    <text evidence="2">The sequence shown here is derived from an EMBL/GenBank/DDBJ whole genome shotgun (WGS) entry which is preliminary data.</text>
</comment>
<dbReference type="AlphaFoldDB" id="A0A3E4MJ23"/>
<dbReference type="PANTHER" id="PTHR47099">
    <property type="entry name" value="METHYLCOBAMIDE:COM METHYLTRANSFERASE MTBA"/>
    <property type="match status" value="1"/>
</dbReference>
<evidence type="ECO:0000313" key="8">
    <source>
        <dbReference type="Proteomes" id="UP000284962"/>
    </source>
</evidence>
<dbReference type="GO" id="GO:0006779">
    <property type="term" value="P:porphyrin-containing compound biosynthetic process"/>
    <property type="evidence" value="ECO:0007669"/>
    <property type="project" value="InterPro"/>
</dbReference>
<dbReference type="Proteomes" id="UP000261208">
    <property type="component" value="Unassembled WGS sequence"/>
</dbReference>
<accession>A0A3E4MJ23</accession>
<name>A0A3E4MJ23_9FIRM</name>
<dbReference type="Proteomes" id="UP000283652">
    <property type="component" value="Unassembled WGS sequence"/>
</dbReference>